<feature type="region of interest" description="Disordered" evidence="1">
    <location>
        <begin position="89"/>
        <end position="129"/>
    </location>
</feature>
<feature type="compositionally biased region" description="Polar residues" evidence="1">
    <location>
        <begin position="89"/>
        <end position="99"/>
    </location>
</feature>
<dbReference type="Gramene" id="PVH39227">
    <property type="protein sequence ID" value="PVH39227"/>
    <property type="gene ID" value="PAHAL_5G459700"/>
</dbReference>
<dbReference type="EMBL" id="CM008050">
    <property type="protein sequence ID" value="PVH39227.1"/>
    <property type="molecule type" value="Genomic_DNA"/>
</dbReference>
<evidence type="ECO:0000313" key="2">
    <source>
        <dbReference type="EMBL" id="PVH39227.1"/>
    </source>
</evidence>
<proteinExistence type="predicted"/>
<dbReference type="AlphaFoldDB" id="A0A2T8INI0"/>
<name>A0A2T8INI0_9POAL</name>
<feature type="region of interest" description="Disordered" evidence="1">
    <location>
        <begin position="39"/>
        <end position="58"/>
    </location>
</feature>
<sequence>MDTFEMSGDRTPLGDMTNIISGCQNSSNTRLQLIDHANERKRERERARYATMSDEKKMEINKKRHEAHGNAALNNENVDLDENNNWLHTNESYQPQLRNVDNENKPSNRYKRMTPTAKKARNEQQRLHNKTRGRKMSIVKLNLGNI</sequence>
<evidence type="ECO:0000256" key="1">
    <source>
        <dbReference type="SAM" id="MobiDB-lite"/>
    </source>
</evidence>
<gene>
    <name evidence="2" type="ORF">PAHAL_5G459700</name>
</gene>
<reference evidence="2" key="1">
    <citation type="submission" date="2018-04" db="EMBL/GenBank/DDBJ databases">
        <title>WGS assembly of Panicum hallii.</title>
        <authorList>
            <person name="Lovell J."/>
            <person name="Jenkins J."/>
            <person name="Lowry D."/>
            <person name="Mamidi S."/>
            <person name="Sreedasyam A."/>
            <person name="Weng X."/>
            <person name="Barry K."/>
            <person name="Bonette J."/>
            <person name="Campitelli B."/>
            <person name="Daum C."/>
            <person name="Gordon S."/>
            <person name="Gould B."/>
            <person name="Lipzen A."/>
            <person name="Macqueen A."/>
            <person name="Palacio-Mejia J."/>
            <person name="Plott C."/>
            <person name="Shakirov E."/>
            <person name="Shu S."/>
            <person name="Yoshinaga Y."/>
            <person name="Zane M."/>
            <person name="Rokhsar D."/>
            <person name="Grimwood J."/>
            <person name="Schmutz J."/>
            <person name="Juenger T."/>
        </authorList>
    </citation>
    <scope>NUCLEOTIDE SEQUENCE [LARGE SCALE GENOMIC DNA]</scope>
    <source>
        <strain evidence="2">FIL2</strain>
    </source>
</reference>
<organism evidence="2">
    <name type="scientific">Panicum hallii</name>
    <dbReference type="NCBI Taxonomy" id="206008"/>
    <lineage>
        <taxon>Eukaryota</taxon>
        <taxon>Viridiplantae</taxon>
        <taxon>Streptophyta</taxon>
        <taxon>Embryophyta</taxon>
        <taxon>Tracheophyta</taxon>
        <taxon>Spermatophyta</taxon>
        <taxon>Magnoliopsida</taxon>
        <taxon>Liliopsida</taxon>
        <taxon>Poales</taxon>
        <taxon>Poaceae</taxon>
        <taxon>PACMAD clade</taxon>
        <taxon>Panicoideae</taxon>
        <taxon>Panicodae</taxon>
        <taxon>Paniceae</taxon>
        <taxon>Panicinae</taxon>
        <taxon>Panicum</taxon>
        <taxon>Panicum sect. Panicum</taxon>
    </lineage>
</organism>
<protein>
    <submittedName>
        <fullName evidence="2">Uncharacterized protein</fullName>
    </submittedName>
</protein>
<dbReference type="Proteomes" id="UP000243499">
    <property type="component" value="Chromosome 5"/>
</dbReference>
<accession>A0A2T8INI0</accession>